<evidence type="ECO:0000259" key="7">
    <source>
        <dbReference type="PROSITE" id="PS50853"/>
    </source>
</evidence>
<evidence type="ECO:0000256" key="5">
    <source>
        <dbReference type="ARBA" id="ARBA00023242"/>
    </source>
</evidence>
<keyword evidence="5" id="KW-0539">Nucleus</keyword>
<evidence type="ECO:0000256" key="6">
    <source>
        <dbReference type="SAM" id="MobiDB-lite"/>
    </source>
</evidence>
<dbReference type="InterPro" id="IPR056990">
    <property type="entry name" value="VIN3-like_C"/>
</dbReference>
<dbReference type="Pfam" id="PF23376">
    <property type="entry name" value="Fn3_VIN3"/>
    <property type="match status" value="1"/>
</dbReference>
<dbReference type="InterPro" id="IPR032881">
    <property type="entry name" value="Oberon-like_PHD"/>
</dbReference>
<dbReference type="InterPro" id="IPR003961">
    <property type="entry name" value="FN3_dom"/>
</dbReference>
<name>A0A438EIR2_VITVI</name>
<dbReference type="InterPro" id="IPR044514">
    <property type="entry name" value="VIN3-like"/>
</dbReference>
<comment type="caution">
    <text evidence="8">The sequence shown here is derived from an EMBL/GenBank/DDBJ whole genome shotgun (WGS) entry which is preliminary data.</text>
</comment>
<dbReference type="CDD" id="cd00063">
    <property type="entry name" value="FN3"/>
    <property type="match status" value="1"/>
</dbReference>
<organism evidence="8 9">
    <name type="scientific">Vitis vinifera</name>
    <name type="common">Grape</name>
    <dbReference type="NCBI Taxonomy" id="29760"/>
    <lineage>
        <taxon>Eukaryota</taxon>
        <taxon>Viridiplantae</taxon>
        <taxon>Streptophyta</taxon>
        <taxon>Embryophyta</taxon>
        <taxon>Tracheophyta</taxon>
        <taxon>Spermatophyta</taxon>
        <taxon>Magnoliopsida</taxon>
        <taxon>eudicotyledons</taxon>
        <taxon>Gunneridae</taxon>
        <taxon>Pentapetalae</taxon>
        <taxon>rosids</taxon>
        <taxon>Vitales</taxon>
        <taxon>Vitaceae</taxon>
        <taxon>Viteae</taxon>
        <taxon>Vitis</taxon>
    </lineage>
</organism>
<dbReference type="Gene3D" id="2.60.40.10">
    <property type="entry name" value="Immunoglobulins"/>
    <property type="match status" value="1"/>
</dbReference>
<keyword evidence="3" id="KW-0863">Zinc-finger</keyword>
<dbReference type="GO" id="GO:0008270">
    <property type="term" value="F:zinc ion binding"/>
    <property type="evidence" value="ECO:0007669"/>
    <property type="project" value="UniProtKB-KW"/>
</dbReference>
<dbReference type="PANTHER" id="PTHR46286:SF1">
    <property type="entry name" value="VIN3-LIKE PROTEIN 1"/>
    <property type="match status" value="1"/>
</dbReference>
<dbReference type="Pfam" id="PF13966">
    <property type="entry name" value="zf-RVT"/>
    <property type="match status" value="1"/>
</dbReference>
<dbReference type="GO" id="GO:0040029">
    <property type="term" value="P:epigenetic regulation of gene expression"/>
    <property type="evidence" value="ECO:0007669"/>
    <property type="project" value="InterPro"/>
</dbReference>
<sequence>MVWKNGFEEGWLCGRDNTFPKEEEQPYFEALCLACLFVLSLLSMPNSVRQRIEQIQRDFLWRGGTLERKSHLVRWEIVCLDKKKGGGERGVWCWVVERDKEGLRFFDSKEAWVTNIWDSAKVGGGDEILASLDPLMIGRWKAFGAVAWEESEWRCGGLDVVDQTKNGKFSVKYLYNALELGDSSSFPSNCIWNVWVQPEISFFAWEPMWGKSLTLDLVQKRGWALANRCFRCHENEETIPVKSAPRGLGLHGESKELGHGRGTMEMFFSLVGVSWVLPSSVKETFSIDMSHLFGCFLSSFGHFDGGCIVSGVQSLSSSVQSTPEKHGHSDDASRSLELLQEFLKSGPKKELLRSCFTKEKKHSASSKCKMAEQVVKTSNKTFKNQDARKVSSSPNNQSTSRKHHRKGENPIRLPLATEQSPDFVCSNSWVCKNSACRAVLSIEDTFCKRCSCCICHRFDDNKDPSLWLVCTSESSHEDSCGLSCHIDCALLRNKVGVVDLGQLMQLDGSYCCATCGKVSGILGTLNLSCFHGSCFLPENSCFNEFHLFKSGRCWKKQLLIAKDARRVDILCHRIWLSYRLLDGTSRFKELHEIIRDAKAKLETEVGPVNGVSAKMARGIVSRLSIAGDVQKLCSLAIEKADEWLGSVSNKNPNSREDSLPAACRFLFEEVTSSSIVIVLVELSVLSPDNIEGYKLWYCKSREETHQKEPICFIPKTQRRVLISNLQPCTEYSFRIISYTKSGDLGHSEAKCFTKSVEIIYKSSNSTIMQNGEKENPPIEGNSSSAKREPKNTTAAESSPDFKVRELGKVLRMAWAQEKGSLDKFCRMDLEKCCGVTKLVKPEKAEEHQLPLVSRELDLNVVSVPDLNEVLTPPIESFRDEDNVYSLARAVEADEDDVSHDVVREKNCLARSHGSGDSQTWTRGLGGEVPDVDSRAGLCRKRAASTNGEARDCDSTLINGSPFRVANGSGCLDENFEYCVKIIRWLECEGYIKQEFRLKLLTWFSLRSTEQERRVVNTFIQTLIDDPSSLAGQLVDSFSDIISNKRPRNGFCSKLWH</sequence>
<feature type="region of interest" description="Disordered" evidence="6">
    <location>
        <begin position="382"/>
        <end position="413"/>
    </location>
</feature>
<dbReference type="Pfam" id="PF23380">
    <property type="entry name" value="VIN3_C"/>
    <property type="match status" value="1"/>
</dbReference>
<dbReference type="EMBL" id="QGNW01001279">
    <property type="protein sequence ID" value="RVW47591.1"/>
    <property type="molecule type" value="Genomic_DNA"/>
</dbReference>
<dbReference type="InterPro" id="IPR026960">
    <property type="entry name" value="RVT-Znf"/>
</dbReference>
<evidence type="ECO:0000256" key="3">
    <source>
        <dbReference type="ARBA" id="ARBA00022771"/>
    </source>
</evidence>
<feature type="domain" description="Fibronectin type-III" evidence="7">
    <location>
        <begin position="659"/>
        <end position="758"/>
    </location>
</feature>
<dbReference type="InterPro" id="IPR058585">
    <property type="entry name" value="Fn3_VIN3"/>
</dbReference>
<dbReference type="PANTHER" id="PTHR46286">
    <property type="entry name" value="VIN3-LIKE PROTEIN 2-RELATED"/>
    <property type="match status" value="1"/>
</dbReference>
<evidence type="ECO:0000256" key="1">
    <source>
        <dbReference type="ARBA" id="ARBA00004123"/>
    </source>
</evidence>
<keyword evidence="4" id="KW-0862">Zinc</keyword>
<feature type="region of interest" description="Disordered" evidence="6">
    <location>
        <begin position="768"/>
        <end position="798"/>
    </location>
</feature>
<reference evidence="8 9" key="1">
    <citation type="journal article" date="2018" name="PLoS Genet.">
        <title>Population sequencing reveals clonal diversity and ancestral inbreeding in the grapevine cultivar Chardonnay.</title>
        <authorList>
            <person name="Roach M.J."/>
            <person name="Johnson D.L."/>
            <person name="Bohlmann J."/>
            <person name="van Vuuren H.J."/>
            <person name="Jones S.J."/>
            <person name="Pretorius I.S."/>
            <person name="Schmidt S.A."/>
            <person name="Borneman A.R."/>
        </authorList>
    </citation>
    <scope>NUCLEOTIDE SEQUENCE [LARGE SCALE GENOMIC DNA]</scope>
    <source>
        <strain evidence="9">cv. Chardonnay</strain>
        <tissue evidence="8">Leaf</tissue>
    </source>
</reference>
<gene>
    <name evidence="8" type="primary">VIL1_3</name>
    <name evidence="8" type="ORF">CK203_073723</name>
</gene>
<protein>
    <submittedName>
        <fullName evidence="8">VIN3-like protein 1</fullName>
    </submittedName>
</protein>
<keyword evidence="2" id="KW-0479">Metal-binding</keyword>
<dbReference type="GO" id="GO:0010048">
    <property type="term" value="P:vernalization response"/>
    <property type="evidence" value="ECO:0007669"/>
    <property type="project" value="InterPro"/>
</dbReference>
<dbReference type="PROSITE" id="PS50853">
    <property type="entry name" value="FN3"/>
    <property type="match status" value="1"/>
</dbReference>
<evidence type="ECO:0000313" key="8">
    <source>
        <dbReference type="EMBL" id="RVW47591.1"/>
    </source>
</evidence>
<dbReference type="SUPFAM" id="SSF49265">
    <property type="entry name" value="Fibronectin type III"/>
    <property type="match status" value="1"/>
</dbReference>
<evidence type="ECO:0000313" key="9">
    <source>
        <dbReference type="Proteomes" id="UP000288805"/>
    </source>
</evidence>
<dbReference type="AlphaFoldDB" id="A0A438EIR2"/>
<dbReference type="GO" id="GO:0005634">
    <property type="term" value="C:nucleus"/>
    <property type="evidence" value="ECO:0007669"/>
    <property type="project" value="UniProtKB-SubCell"/>
</dbReference>
<dbReference type="Pfam" id="PF07227">
    <property type="entry name" value="PHD_Oberon"/>
    <property type="match status" value="1"/>
</dbReference>
<dbReference type="Proteomes" id="UP000288805">
    <property type="component" value="Unassembled WGS sequence"/>
</dbReference>
<accession>A0A438EIR2</accession>
<proteinExistence type="predicted"/>
<dbReference type="InterPro" id="IPR036116">
    <property type="entry name" value="FN3_sf"/>
</dbReference>
<evidence type="ECO:0000256" key="4">
    <source>
        <dbReference type="ARBA" id="ARBA00022833"/>
    </source>
</evidence>
<comment type="subcellular location">
    <subcellularLocation>
        <location evidence="1">Nucleus</location>
    </subcellularLocation>
</comment>
<dbReference type="InterPro" id="IPR013783">
    <property type="entry name" value="Ig-like_fold"/>
</dbReference>
<evidence type="ECO:0000256" key="2">
    <source>
        <dbReference type="ARBA" id="ARBA00022723"/>
    </source>
</evidence>
<feature type="compositionally biased region" description="Polar residues" evidence="6">
    <location>
        <begin position="390"/>
        <end position="399"/>
    </location>
</feature>